<dbReference type="OrthoDB" id="265717at2759"/>
<dbReference type="AlphaFoldDB" id="A0A1Y2D2S0"/>
<accession>A0A1Y2D2S0</accession>
<gene>
    <name evidence="1" type="ORF">BCR33DRAFT_710955</name>
</gene>
<evidence type="ECO:0000313" key="2">
    <source>
        <dbReference type="Proteomes" id="UP000193642"/>
    </source>
</evidence>
<organism evidence="1 2">
    <name type="scientific">Rhizoclosmatium globosum</name>
    <dbReference type="NCBI Taxonomy" id="329046"/>
    <lineage>
        <taxon>Eukaryota</taxon>
        <taxon>Fungi</taxon>
        <taxon>Fungi incertae sedis</taxon>
        <taxon>Chytridiomycota</taxon>
        <taxon>Chytridiomycota incertae sedis</taxon>
        <taxon>Chytridiomycetes</taxon>
        <taxon>Chytridiales</taxon>
        <taxon>Chytriomycetaceae</taxon>
        <taxon>Rhizoclosmatium</taxon>
    </lineage>
</organism>
<comment type="caution">
    <text evidence="1">The sequence shown here is derived from an EMBL/GenBank/DDBJ whole genome shotgun (WGS) entry which is preliminary data.</text>
</comment>
<name>A0A1Y2D2S0_9FUNG</name>
<evidence type="ECO:0000313" key="1">
    <source>
        <dbReference type="EMBL" id="ORY53550.1"/>
    </source>
</evidence>
<proteinExistence type="predicted"/>
<reference evidence="1 2" key="1">
    <citation type="submission" date="2016-07" db="EMBL/GenBank/DDBJ databases">
        <title>Pervasive Adenine N6-methylation of Active Genes in Fungi.</title>
        <authorList>
            <consortium name="DOE Joint Genome Institute"/>
            <person name="Mondo S.J."/>
            <person name="Dannebaum R.O."/>
            <person name="Kuo R.C."/>
            <person name="Labutti K."/>
            <person name="Haridas S."/>
            <person name="Kuo A."/>
            <person name="Salamov A."/>
            <person name="Ahrendt S.R."/>
            <person name="Lipzen A."/>
            <person name="Sullivan W."/>
            <person name="Andreopoulos W.B."/>
            <person name="Clum A."/>
            <person name="Lindquist E."/>
            <person name="Daum C."/>
            <person name="Ramamoorthy G.K."/>
            <person name="Gryganskyi A."/>
            <person name="Culley D."/>
            <person name="Magnuson J.K."/>
            <person name="James T.Y."/>
            <person name="O'Malley M.A."/>
            <person name="Stajich J.E."/>
            <person name="Spatafora J.W."/>
            <person name="Visel A."/>
            <person name="Grigoriev I.V."/>
        </authorList>
    </citation>
    <scope>NUCLEOTIDE SEQUENCE [LARGE SCALE GENOMIC DNA]</scope>
    <source>
        <strain evidence="1 2">JEL800</strain>
    </source>
</reference>
<dbReference type="EMBL" id="MCGO01000001">
    <property type="protein sequence ID" value="ORY53550.1"/>
    <property type="molecule type" value="Genomic_DNA"/>
</dbReference>
<protein>
    <submittedName>
        <fullName evidence="1">Uncharacterized protein</fullName>
    </submittedName>
</protein>
<sequence length="212" mass="23724">MKRRFSFTAQPDSELFLESHSKRCHSSFGFAKNVCFPAFEALPSPSSPGIYFSFITTIDGKQHLRPVRNWCFMAEILYVLEGRVAVKSATGVTFIELASDQIPSTFKWCDLKKGSTIAVLYALKTMLGNNCEGIRVPDLNHVYVFNASMSILNYYASTIVLKADDNNSAGLSPQALVIQWLLTQVQCDFSRFLSFSWIGALEAERNTGGMQY</sequence>
<dbReference type="Proteomes" id="UP000193642">
    <property type="component" value="Unassembled WGS sequence"/>
</dbReference>
<keyword evidence="2" id="KW-1185">Reference proteome</keyword>